<accession>X1H9R6</accession>
<gene>
    <name evidence="1" type="ORF">S03H2_29703</name>
</gene>
<evidence type="ECO:0000313" key="1">
    <source>
        <dbReference type="EMBL" id="GAH50584.1"/>
    </source>
</evidence>
<reference evidence="1" key="1">
    <citation type="journal article" date="2014" name="Front. Microbiol.">
        <title>High frequency of phylogenetically diverse reductive dehalogenase-homologous genes in deep subseafloor sedimentary metagenomes.</title>
        <authorList>
            <person name="Kawai M."/>
            <person name="Futagami T."/>
            <person name="Toyoda A."/>
            <person name="Takaki Y."/>
            <person name="Nishi S."/>
            <person name="Hori S."/>
            <person name="Arai W."/>
            <person name="Tsubouchi T."/>
            <person name="Morono Y."/>
            <person name="Uchiyama I."/>
            <person name="Ito T."/>
            <person name="Fujiyama A."/>
            <person name="Inagaki F."/>
            <person name="Takami H."/>
        </authorList>
    </citation>
    <scope>NUCLEOTIDE SEQUENCE</scope>
    <source>
        <strain evidence="1">Expedition CK06-06</strain>
    </source>
</reference>
<organism evidence="1">
    <name type="scientific">marine sediment metagenome</name>
    <dbReference type="NCBI Taxonomy" id="412755"/>
    <lineage>
        <taxon>unclassified sequences</taxon>
        <taxon>metagenomes</taxon>
        <taxon>ecological metagenomes</taxon>
    </lineage>
</organism>
<comment type="caution">
    <text evidence="1">The sequence shown here is derived from an EMBL/GenBank/DDBJ whole genome shotgun (WGS) entry which is preliminary data.</text>
</comment>
<proteinExistence type="predicted"/>
<protein>
    <submittedName>
        <fullName evidence="1">Uncharacterized protein</fullName>
    </submittedName>
</protein>
<sequence>IKPGPIDDKFKSDLLKTYENFIEIQAEVVPFGGKMIKRMAKYSLKFVDRYLDLIGAIPLIFHSCSKCDSVISSQTIVDLMSSGGSSSS</sequence>
<dbReference type="AlphaFoldDB" id="X1H9R6"/>
<feature type="non-terminal residue" evidence="1">
    <location>
        <position position="1"/>
    </location>
</feature>
<name>X1H9R6_9ZZZZ</name>
<dbReference type="EMBL" id="BARU01017939">
    <property type="protein sequence ID" value="GAH50584.1"/>
    <property type="molecule type" value="Genomic_DNA"/>
</dbReference>